<comment type="caution">
    <text evidence="3">The sequence shown here is derived from an EMBL/GenBank/DDBJ whole genome shotgun (WGS) entry which is preliminary data.</text>
</comment>
<feature type="region of interest" description="Disordered" evidence="1">
    <location>
        <begin position="1"/>
        <end position="26"/>
    </location>
</feature>
<proteinExistence type="predicted"/>
<dbReference type="AlphaFoldDB" id="A0A7X6DTL4"/>
<accession>A0A7X6DTL4</accession>
<protein>
    <submittedName>
        <fullName evidence="3">Uncharacterized protein</fullName>
    </submittedName>
</protein>
<dbReference type="Proteomes" id="UP000534783">
    <property type="component" value="Unassembled WGS sequence"/>
</dbReference>
<keyword evidence="4" id="KW-1185">Reference proteome</keyword>
<dbReference type="RefSeq" id="WP_168062864.1">
    <property type="nucleotide sequence ID" value="NZ_VTOW01000004.1"/>
</dbReference>
<organism evidence="3 4">
    <name type="scientific">Candidatus Manganitrophus noduliformans</name>
    <dbReference type="NCBI Taxonomy" id="2606439"/>
    <lineage>
        <taxon>Bacteria</taxon>
        <taxon>Pseudomonadati</taxon>
        <taxon>Nitrospirota</taxon>
        <taxon>Nitrospiria</taxon>
        <taxon>Candidatus Troglogloeales</taxon>
        <taxon>Candidatus Manganitrophaceae</taxon>
        <taxon>Candidatus Manganitrophus</taxon>
    </lineage>
</organism>
<evidence type="ECO:0000256" key="2">
    <source>
        <dbReference type="SAM" id="Phobius"/>
    </source>
</evidence>
<reference evidence="3 4" key="1">
    <citation type="journal article" date="2020" name="Nature">
        <title>Bacterial chemolithoautotrophy via manganese oxidation.</title>
        <authorList>
            <person name="Yu H."/>
            <person name="Leadbetter J.R."/>
        </authorList>
    </citation>
    <scope>NUCLEOTIDE SEQUENCE [LARGE SCALE GENOMIC DNA]</scope>
    <source>
        <strain evidence="3 4">Mn-1</strain>
    </source>
</reference>
<evidence type="ECO:0000256" key="1">
    <source>
        <dbReference type="SAM" id="MobiDB-lite"/>
    </source>
</evidence>
<keyword evidence="2" id="KW-0472">Membrane</keyword>
<keyword evidence="2" id="KW-0812">Transmembrane</keyword>
<dbReference type="EMBL" id="VTOW01000004">
    <property type="protein sequence ID" value="NKE72934.1"/>
    <property type="molecule type" value="Genomic_DNA"/>
</dbReference>
<feature type="transmembrane region" description="Helical" evidence="2">
    <location>
        <begin position="62"/>
        <end position="80"/>
    </location>
</feature>
<gene>
    <name evidence="3" type="ORF">MNODULE_19460</name>
</gene>
<keyword evidence="2" id="KW-1133">Transmembrane helix</keyword>
<evidence type="ECO:0000313" key="4">
    <source>
        <dbReference type="Proteomes" id="UP000534783"/>
    </source>
</evidence>
<name>A0A7X6DTL4_9BACT</name>
<evidence type="ECO:0000313" key="3">
    <source>
        <dbReference type="EMBL" id="NKE72934.1"/>
    </source>
</evidence>
<sequence>MWPMKTFPAPAGKSSPGLGSVRNVGGRGSEKVGGWRQWMADQWSQSIVAPGLDLVYEGMHRYGASLTLFGSLILFAWMLWTMDYSLLGK</sequence>